<gene>
    <name evidence="2" type="ORF">GCM10010976_03500</name>
</gene>
<dbReference type="Proteomes" id="UP000625976">
    <property type="component" value="Unassembled WGS sequence"/>
</dbReference>
<dbReference type="RefSeq" id="WP_188461254.1">
    <property type="nucleotide sequence ID" value="NZ_BMFQ01000001.1"/>
</dbReference>
<sequence>MATIKCPSCGIYNTDNDYCEHCGEVLNYKIRRELAIKKEKEERLKQDASKKKEPSFFEKYGNHRFLLIRIIAKIFRSIWLAFMAIGMFIAWLISAVAA</sequence>
<organism evidence="2 3">
    <name type="scientific">Bizionia arctica</name>
    <dbReference type="NCBI Taxonomy" id="1495645"/>
    <lineage>
        <taxon>Bacteria</taxon>
        <taxon>Pseudomonadati</taxon>
        <taxon>Bacteroidota</taxon>
        <taxon>Flavobacteriia</taxon>
        <taxon>Flavobacteriales</taxon>
        <taxon>Flavobacteriaceae</taxon>
        <taxon>Bizionia</taxon>
    </lineage>
</organism>
<reference evidence="2" key="1">
    <citation type="journal article" date="2014" name="Int. J. Syst. Evol. Microbiol.">
        <title>Complete genome sequence of Corynebacterium casei LMG S-19264T (=DSM 44701T), isolated from a smear-ripened cheese.</title>
        <authorList>
            <consortium name="US DOE Joint Genome Institute (JGI-PGF)"/>
            <person name="Walter F."/>
            <person name="Albersmeier A."/>
            <person name="Kalinowski J."/>
            <person name="Ruckert C."/>
        </authorList>
    </citation>
    <scope>NUCLEOTIDE SEQUENCE</scope>
    <source>
        <strain evidence="2">CGMCC 1.12751</strain>
    </source>
</reference>
<evidence type="ECO:0000313" key="2">
    <source>
        <dbReference type="EMBL" id="GGG35130.1"/>
    </source>
</evidence>
<keyword evidence="1" id="KW-0812">Transmembrane</keyword>
<name>A0A917GBK1_9FLAO</name>
<accession>A0A917GBK1</accession>
<comment type="caution">
    <text evidence="2">The sequence shown here is derived from an EMBL/GenBank/DDBJ whole genome shotgun (WGS) entry which is preliminary data.</text>
</comment>
<reference evidence="2" key="2">
    <citation type="submission" date="2020-09" db="EMBL/GenBank/DDBJ databases">
        <authorList>
            <person name="Sun Q."/>
            <person name="Zhou Y."/>
        </authorList>
    </citation>
    <scope>NUCLEOTIDE SEQUENCE</scope>
    <source>
        <strain evidence="2">CGMCC 1.12751</strain>
    </source>
</reference>
<dbReference type="AlphaFoldDB" id="A0A917GBK1"/>
<keyword evidence="1" id="KW-1133">Transmembrane helix</keyword>
<evidence type="ECO:0000313" key="3">
    <source>
        <dbReference type="Proteomes" id="UP000625976"/>
    </source>
</evidence>
<evidence type="ECO:0008006" key="4">
    <source>
        <dbReference type="Google" id="ProtNLM"/>
    </source>
</evidence>
<protein>
    <recommendedName>
        <fullName evidence="4">TFIIB-type zinc ribbon-containing protein</fullName>
    </recommendedName>
</protein>
<dbReference type="EMBL" id="BMFQ01000001">
    <property type="protein sequence ID" value="GGG35130.1"/>
    <property type="molecule type" value="Genomic_DNA"/>
</dbReference>
<keyword evidence="1" id="KW-0472">Membrane</keyword>
<evidence type="ECO:0000256" key="1">
    <source>
        <dbReference type="SAM" id="Phobius"/>
    </source>
</evidence>
<feature type="transmembrane region" description="Helical" evidence="1">
    <location>
        <begin position="78"/>
        <end position="97"/>
    </location>
</feature>
<proteinExistence type="predicted"/>
<keyword evidence="3" id="KW-1185">Reference proteome</keyword>